<evidence type="ECO:0000256" key="3">
    <source>
        <dbReference type="ARBA" id="ARBA00022786"/>
    </source>
</evidence>
<feature type="compositionally biased region" description="Basic and acidic residues" evidence="5">
    <location>
        <begin position="149"/>
        <end position="166"/>
    </location>
</feature>
<dbReference type="InterPro" id="IPR002867">
    <property type="entry name" value="IBR_dom"/>
</dbReference>
<keyword evidence="3" id="KW-0833">Ubl conjugation pathway</keyword>
<dbReference type="OMA" id="REWRQIC"/>
<dbReference type="PANTHER" id="PTHR15493">
    <property type="entry name" value="F-BOX ONLY PROTEIN 5 AND 43"/>
    <property type="match status" value="1"/>
</dbReference>
<feature type="compositionally biased region" description="Low complexity" evidence="5">
    <location>
        <begin position="40"/>
        <end position="53"/>
    </location>
</feature>
<dbReference type="GO" id="GO:0005634">
    <property type="term" value="C:nucleus"/>
    <property type="evidence" value="ECO:0007669"/>
    <property type="project" value="TreeGrafter"/>
</dbReference>
<dbReference type="OrthoDB" id="9984940at2759"/>
<dbReference type="Gene3D" id="1.20.1280.50">
    <property type="match status" value="1"/>
</dbReference>
<evidence type="ECO:0000259" key="7">
    <source>
        <dbReference type="Pfam" id="PF12937"/>
    </source>
</evidence>
<accession>A0A9J6DUL6</accession>
<evidence type="ECO:0000256" key="2">
    <source>
        <dbReference type="ARBA" id="ARBA00022771"/>
    </source>
</evidence>
<evidence type="ECO:0000313" key="9">
    <source>
        <dbReference type="Proteomes" id="UP000821866"/>
    </source>
</evidence>
<keyword evidence="2" id="KW-0863">Zinc-finger</keyword>
<comment type="caution">
    <text evidence="8">The sequence shown here is derived from an EMBL/GenBank/DDBJ whole genome shotgun (WGS) entry which is preliminary data.</text>
</comment>
<keyword evidence="9" id="KW-1185">Reference proteome</keyword>
<reference evidence="8" key="1">
    <citation type="journal article" date="2020" name="Cell">
        <title>Large-Scale Comparative Analyses of Tick Genomes Elucidate Their Genetic Diversity and Vector Capacities.</title>
        <authorList>
            <consortium name="Tick Genome and Microbiome Consortium (TIGMIC)"/>
            <person name="Jia N."/>
            <person name="Wang J."/>
            <person name="Shi W."/>
            <person name="Du L."/>
            <person name="Sun Y."/>
            <person name="Zhan W."/>
            <person name="Jiang J.F."/>
            <person name="Wang Q."/>
            <person name="Zhang B."/>
            <person name="Ji P."/>
            <person name="Bell-Sakyi L."/>
            <person name="Cui X.M."/>
            <person name="Yuan T.T."/>
            <person name="Jiang B.G."/>
            <person name="Yang W.F."/>
            <person name="Lam T.T."/>
            <person name="Chang Q.C."/>
            <person name="Ding S.J."/>
            <person name="Wang X.J."/>
            <person name="Zhu J.G."/>
            <person name="Ruan X.D."/>
            <person name="Zhao L."/>
            <person name="Wei J.T."/>
            <person name="Ye R.Z."/>
            <person name="Que T.C."/>
            <person name="Du C.H."/>
            <person name="Zhou Y.H."/>
            <person name="Cheng J.X."/>
            <person name="Dai P.F."/>
            <person name="Guo W.B."/>
            <person name="Han X.H."/>
            <person name="Huang E.J."/>
            <person name="Li L.F."/>
            <person name="Wei W."/>
            <person name="Gao Y.C."/>
            <person name="Liu J.Z."/>
            <person name="Shao H.Z."/>
            <person name="Wang X."/>
            <person name="Wang C.C."/>
            <person name="Yang T.C."/>
            <person name="Huo Q.B."/>
            <person name="Li W."/>
            <person name="Chen H.Y."/>
            <person name="Chen S.E."/>
            <person name="Zhou L.G."/>
            <person name="Ni X.B."/>
            <person name="Tian J.H."/>
            <person name="Sheng Y."/>
            <person name="Liu T."/>
            <person name="Pan Y.S."/>
            <person name="Xia L.Y."/>
            <person name="Li J."/>
            <person name="Zhao F."/>
            <person name="Cao W.C."/>
        </authorList>
    </citation>
    <scope>NUCLEOTIDE SEQUENCE</scope>
    <source>
        <strain evidence="8">Rmic-2018</strain>
    </source>
</reference>
<dbReference type="GO" id="GO:0045835">
    <property type="term" value="P:negative regulation of meiotic nuclear division"/>
    <property type="evidence" value="ECO:0007669"/>
    <property type="project" value="InterPro"/>
</dbReference>
<dbReference type="SUPFAM" id="SSF81383">
    <property type="entry name" value="F-box domain"/>
    <property type="match status" value="1"/>
</dbReference>
<dbReference type="SUPFAM" id="SSF57850">
    <property type="entry name" value="RING/U-box"/>
    <property type="match status" value="1"/>
</dbReference>
<gene>
    <name evidence="8" type="ORF">HPB51_014266</name>
</gene>
<feature type="domain" description="F-box" evidence="7">
    <location>
        <begin position="101"/>
        <end position="130"/>
    </location>
</feature>
<dbReference type="AlphaFoldDB" id="A0A9J6DUL6"/>
<organism evidence="8 9">
    <name type="scientific">Rhipicephalus microplus</name>
    <name type="common">Cattle tick</name>
    <name type="synonym">Boophilus microplus</name>
    <dbReference type="NCBI Taxonomy" id="6941"/>
    <lineage>
        <taxon>Eukaryota</taxon>
        <taxon>Metazoa</taxon>
        <taxon>Ecdysozoa</taxon>
        <taxon>Arthropoda</taxon>
        <taxon>Chelicerata</taxon>
        <taxon>Arachnida</taxon>
        <taxon>Acari</taxon>
        <taxon>Parasitiformes</taxon>
        <taxon>Ixodida</taxon>
        <taxon>Ixodoidea</taxon>
        <taxon>Ixodidae</taxon>
        <taxon>Rhipicephalinae</taxon>
        <taxon>Rhipicephalus</taxon>
        <taxon>Boophilus</taxon>
    </lineage>
</organism>
<dbReference type="CDD" id="cd22086">
    <property type="entry name" value="F-box_EMI"/>
    <property type="match status" value="1"/>
</dbReference>
<name>A0A9J6DUL6_RHIMP</name>
<evidence type="ECO:0008006" key="10">
    <source>
        <dbReference type="Google" id="ProtNLM"/>
    </source>
</evidence>
<keyword evidence="1" id="KW-0479">Metal-binding</keyword>
<dbReference type="InterPro" id="IPR036047">
    <property type="entry name" value="F-box-like_dom_sf"/>
</dbReference>
<evidence type="ECO:0000259" key="6">
    <source>
        <dbReference type="Pfam" id="PF01485"/>
    </source>
</evidence>
<evidence type="ECO:0000313" key="8">
    <source>
        <dbReference type="EMBL" id="KAH8025933.1"/>
    </source>
</evidence>
<dbReference type="Pfam" id="PF01485">
    <property type="entry name" value="IBR"/>
    <property type="match status" value="1"/>
</dbReference>
<feature type="compositionally biased region" description="Polar residues" evidence="5">
    <location>
        <begin position="175"/>
        <end position="187"/>
    </location>
</feature>
<dbReference type="GO" id="GO:0007088">
    <property type="term" value="P:regulation of mitotic nuclear division"/>
    <property type="evidence" value="ECO:0007669"/>
    <property type="project" value="InterPro"/>
</dbReference>
<evidence type="ECO:0000256" key="5">
    <source>
        <dbReference type="SAM" id="MobiDB-lite"/>
    </source>
</evidence>
<dbReference type="Proteomes" id="UP000821866">
    <property type="component" value="Unassembled WGS sequence"/>
</dbReference>
<sequence length="282" mass="32000">MARTPARTPSFLTVNATPCVLQSTPISVESPESGYYEGYSTNPSSNSSPSLALLSEDESRRASYVVPYSGDPVAQLLRLPEPMPSRPHVNILKELQSCRPVVCRILSYLATPDLVRACHVSSEWRRLCLSIQEQSDRFKTYIKERKEHFESSRENIHERRPPKREASSAPPLANHNANTEQNSNEQAGKNEETKTRLDLFREEAKHIRPDESLWPCPNCQYPSRVTDNGTTGTCKCGYRYCPICRRDYHLPKPCVTISGQVSSRSKKNIIGSKHSKRQLRRL</sequence>
<dbReference type="GO" id="GO:0008270">
    <property type="term" value="F:zinc ion binding"/>
    <property type="evidence" value="ECO:0007669"/>
    <property type="project" value="UniProtKB-KW"/>
</dbReference>
<dbReference type="PANTHER" id="PTHR15493:SF9">
    <property type="entry name" value="GH14043P"/>
    <property type="match status" value="1"/>
</dbReference>
<dbReference type="Pfam" id="PF12937">
    <property type="entry name" value="F-box-like"/>
    <property type="match status" value="1"/>
</dbReference>
<proteinExistence type="predicted"/>
<keyword evidence="4" id="KW-0862">Zinc</keyword>
<evidence type="ECO:0000256" key="1">
    <source>
        <dbReference type="ARBA" id="ARBA00022723"/>
    </source>
</evidence>
<feature type="region of interest" description="Disordered" evidence="5">
    <location>
        <begin position="32"/>
        <end position="53"/>
    </location>
</feature>
<dbReference type="EMBL" id="JABSTU010000007">
    <property type="protein sequence ID" value="KAH8025933.1"/>
    <property type="molecule type" value="Genomic_DNA"/>
</dbReference>
<protein>
    <recommendedName>
        <fullName evidence="10">F-box domain-containing protein</fullName>
    </recommendedName>
</protein>
<dbReference type="VEuPathDB" id="VectorBase:LOC119170591"/>
<feature type="region of interest" description="Disordered" evidence="5">
    <location>
        <begin position="149"/>
        <end position="193"/>
    </location>
</feature>
<dbReference type="InterPro" id="IPR001810">
    <property type="entry name" value="F-box_dom"/>
</dbReference>
<reference evidence="8" key="2">
    <citation type="submission" date="2021-09" db="EMBL/GenBank/DDBJ databases">
        <authorList>
            <person name="Jia N."/>
            <person name="Wang J."/>
            <person name="Shi W."/>
            <person name="Du L."/>
            <person name="Sun Y."/>
            <person name="Zhan W."/>
            <person name="Jiang J."/>
            <person name="Wang Q."/>
            <person name="Zhang B."/>
            <person name="Ji P."/>
            <person name="Sakyi L.B."/>
            <person name="Cui X."/>
            <person name="Yuan T."/>
            <person name="Jiang B."/>
            <person name="Yang W."/>
            <person name="Lam T.T.-Y."/>
            <person name="Chang Q."/>
            <person name="Ding S."/>
            <person name="Wang X."/>
            <person name="Zhu J."/>
            <person name="Ruan X."/>
            <person name="Zhao L."/>
            <person name="Wei J."/>
            <person name="Que T."/>
            <person name="Du C."/>
            <person name="Cheng J."/>
            <person name="Dai P."/>
            <person name="Han X."/>
            <person name="Huang E."/>
            <person name="Gao Y."/>
            <person name="Liu J."/>
            <person name="Shao H."/>
            <person name="Ye R."/>
            <person name="Li L."/>
            <person name="Wei W."/>
            <person name="Wang X."/>
            <person name="Wang C."/>
            <person name="Huo Q."/>
            <person name="Li W."/>
            <person name="Guo W."/>
            <person name="Chen H."/>
            <person name="Chen S."/>
            <person name="Zhou L."/>
            <person name="Zhou L."/>
            <person name="Ni X."/>
            <person name="Tian J."/>
            <person name="Zhou Y."/>
            <person name="Sheng Y."/>
            <person name="Liu T."/>
            <person name="Pan Y."/>
            <person name="Xia L."/>
            <person name="Li J."/>
            <person name="Zhao F."/>
            <person name="Cao W."/>
        </authorList>
    </citation>
    <scope>NUCLEOTIDE SEQUENCE</scope>
    <source>
        <strain evidence="8">Rmic-2018</strain>
        <tissue evidence="8">Larvae</tissue>
    </source>
</reference>
<feature type="domain" description="IBR" evidence="6">
    <location>
        <begin position="207"/>
        <end position="254"/>
    </location>
</feature>
<dbReference type="Gene3D" id="2.20.25.20">
    <property type="match status" value="1"/>
</dbReference>
<dbReference type="InterPro" id="IPR047147">
    <property type="entry name" value="FBX5_43"/>
</dbReference>
<evidence type="ECO:0000256" key="4">
    <source>
        <dbReference type="ARBA" id="ARBA00022833"/>
    </source>
</evidence>